<dbReference type="Proteomes" id="UP000662857">
    <property type="component" value="Chromosome"/>
</dbReference>
<dbReference type="PRINTS" id="PR01035">
    <property type="entry name" value="TCRTETA"/>
</dbReference>
<evidence type="ECO:0000313" key="10">
    <source>
        <dbReference type="EMBL" id="QSB13987.1"/>
    </source>
</evidence>
<keyword evidence="11" id="KW-1185">Reference proteome</keyword>
<keyword evidence="5 8" id="KW-1133">Transmembrane helix</keyword>
<feature type="transmembrane region" description="Helical" evidence="8">
    <location>
        <begin position="140"/>
        <end position="163"/>
    </location>
</feature>
<sequence length="530" mass="54069">MGAASTNVASRPLTMLVMCLALFMSLLESTALSLVLPAIQADLRADLASVIWVANAFMVVFAALLLPAGALGDRWGPAPTFLVGVAVFTTGSAVCAYAPDLEILIVGRLVQGIGAALVVPQTLAILTLTFPGSRDRAKAFGIWSGVSGLALILGPVIGGVLAHTWGWRAVFLINLPIGLLTLLLGAAVLRSPELRGSAKPDASLPQTPRPGLDPAGQLLTITGLGALTFTLIEGSRLGWLSPLIITCAAIAVAALTALVVVERRVRAPMIRLELFRYRTFAAAAAVLALTAFGMYAAFLLLSLLLQQVLGYTPAEAGIRFLPAMLSVIVASLLGGLVAGRLGSRLPTAAGTALIGGSLLLISQEVGRSDYQDWWPLLILLGLGIGLTIPPAHSALMGSVPSERTAIASATGETGKQVGALVGIAVLTALVTAGYQRTAAAGADSAGLTTANPADLARIPGEGLEASTDSRAEALVIEALASGIRWGLLAAAAAAFAATLLALFIREERGAASQPADAPTAARGTDPPSSS</sequence>
<evidence type="ECO:0000256" key="8">
    <source>
        <dbReference type="SAM" id="Phobius"/>
    </source>
</evidence>
<evidence type="ECO:0000256" key="5">
    <source>
        <dbReference type="ARBA" id="ARBA00022989"/>
    </source>
</evidence>
<feature type="transmembrane region" description="Helical" evidence="8">
    <location>
        <begin position="417"/>
        <end position="434"/>
    </location>
</feature>
<evidence type="ECO:0000256" key="3">
    <source>
        <dbReference type="ARBA" id="ARBA00022475"/>
    </source>
</evidence>
<dbReference type="SUPFAM" id="SSF103473">
    <property type="entry name" value="MFS general substrate transporter"/>
    <property type="match status" value="1"/>
</dbReference>
<evidence type="ECO:0000256" key="1">
    <source>
        <dbReference type="ARBA" id="ARBA00004651"/>
    </source>
</evidence>
<reference evidence="10" key="1">
    <citation type="submission" date="2021-02" db="EMBL/GenBank/DDBJ databases">
        <title>Natrosporangium hydrolyticum gen. nov., sp. nov, a haloalkaliphilic actinobacterium from a soda solonchak soil.</title>
        <authorList>
            <person name="Sorokin D.Y."/>
            <person name="Khijniak T.V."/>
            <person name="Zakharycheva A.P."/>
            <person name="Boueva O.V."/>
            <person name="Ariskina E.V."/>
            <person name="Hahnke R.L."/>
            <person name="Bunk B."/>
            <person name="Sproer C."/>
            <person name="Schumann P."/>
            <person name="Evtushenko L.I."/>
            <person name="Kublanov I.V."/>
        </authorList>
    </citation>
    <scope>NUCLEOTIDE SEQUENCE</scope>
    <source>
        <strain evidence="10">DSM 106523</strain>
    </source>
</reference>
<dbReference type="InterPro" id="IPR004638">
    <property type="entry name" value="EmrB-like"/>
</dbReference>
<evidence type="ECO:0000256" key="2">
    <source>
        <dbReference type="ARBA" id="ARBA00022448"/>
    </source>
</evidence>
<dbReference type="EMBL" id="CP070499">
    <property type="protein sequence ID" value="QSB13987.1"/>
    <property type="molecule type" value="Genomic_DNA"/>
</dbReference>
<feature type="transmembrane region" description="Helical" evidence="8">
    <location>
        <begin position="105"/>
        <end position="128"/>
    </location>
</feature>
<feature type="transmembrane region" description="Helical" evidence="8">
    <location>
        <begin position="345"/>
        <end position="361"/>
    </location>
</feature>
<dbReference type="InterPro" id="IPR036259">
    <property type="entry name" value="MFS_trans_sf"/>
</dbReference>
<feature type="region of interest" description="Disordered" evidence="7">
    <location>
        <begin position="509"/>
        <end position="530"/>
    </location>
</feature>
<keyword evidence="2" id="KW-0813">Transport</keyword>
<dbReference type="InterPro" id="IPR011701">
    <property type="entry name" value="MFS"/>
</dbReference>
<dbReference type="GO" id="GO:0022857">
    <property type="term" value="F:transmembrane transporter activity"/>
    <property type="evidence" value="ECO:0007669"/>
    <property type="project" value="InterPro"/>
</dbReference>
<evidence type="ECO:0000313" key="11">
    <source>
        <dbReference type="Proteomes" id="UP000662857"/>
    </source>
</evidence>
<evidence type="ECO:0000259" key="9">
    <source>
        <dbReference type="PROSITE" id="PS50850"/>
    </source>
</evidence>
<evidence type="ECO:0000256" key="7">
    <source>
        <dbReference type="SAM" id="MobiDB-lite"/>
    </source>
</evidence>
<dbReference type="PROSITE" id="PS50850">
    <property type="entry name" value="MFS"/>
    <property type="match status" value="1"/>
</dbReference>
<protein>
    <submittedName>
        <fullName evidence="10">MFS transporter</fullName>
    </submittedName>
</protein>
<dbReference type="CDD" id="cd17321">
    <property type="entry name" value="MFS_MMR_MDR_like"/>
    <property type="match status" value="1"/>
</dbReference>
<dbReference type="AlphaFoldDB" id="A0A895Y8E8"/>
<feature type="transmembrane region" description="Helical" evidence="8">
    <location>
        <begin position="373"/>
        <end position="396"/>
    </location>
</feature>
<dbReference type="InterPro" id="IPR001958">
    <property type="entry name" value="Tet-R_TetA/multi-R_MdtG-like"/>
</dbReference>
<dbReference type="PANTHER" id="PTHR42718">
    <property type="entry name" value="MAJOR FACILITATOR SUPERFAMILY MULTIDRUG TRANSPORTER MFSC"/>
    <property type="match status" value="1"/>
</dbReference>
<dbReference type="KEGG" id="nhy:JQS43_20975"/>
<feature type="transmembrane region" description="Helical" evidence="8">
    <location>
        <begin position="49"/>
        <end position="68"/>
    </location>
</feature>
<dbReference type="InterPro" id="IPR020846">
    <property type="entry name" value="MFS_dom"/>
</dbReference>
<keyword evidence="6 8" id="KW-0472">Membrane</keyword>
<feature type="transmembrane region" description="Helical" evidence="8">
    <location>
        <begin position="282"/>
        <end position="305"/>
    </location>
</feature>
<keyword evidence="3" id="KW-1003">Cell membrane</keyword>
<comment type="subcellular location">
    <subcellularLocation>
        <location evidence="1">Cell membrane</location>
        <topology evidence="1">Multi-pass membrane protein</topology>
    </subcellularLocation>
</comment>
<dbReference type="PANTHER" id="PTHR42718:SF48">
    <property type="entry name" value="CONSERVED TWO-DOMAIN MEMBRANE PROTEIN-RELATED"/>
    <property type="match status" value="1"/>
</dbReference>
<feature type="compositionally biased region" description="Low complexity" evidence="7">
    <location>
        <begin position="510"/>
        <end position="521"/>
    </location>
</feature>
<evidence type="ECO:0000256" key="6">
    <source>
        <dbReference type="ARBA" id="ARBA00023136"/>
    </source>
</evidence>
<dbReference type="RefSeq" id="WP_239676106.1">
    <property type="nucleotide sequence ID" value="NZ_CP070499.1"/>
</dbReference>
<feature type="transmembrane region" description="Helical" evidence="8">
    <location>
        <begin position="169"/>
        <end position="189"/>
    </location>
</feature>
<name>A0A895Y8E8_9ACTN</name>
<accession>A0A895Y8E8</accession>
<dbReference type="GO" id="GO:0005886">
    <property type="term" value="C:plasma membrane"/>
    <property type="evidence" value="ECO:0007669"/>
    <property type="project" value="UniProtKB-SubCell"/>
</dbReference>
<feature type="transmembrane region" description="Helical" evidence="8">
    <location>
        <begin position="238"/>
        <end position="261"/>
    </location>
</feature>
<feature type="domain" description="Major facilitator superfamily (MFS) profile" evidence="9">
    <location>
        <begin position="14"/>
        <end position="509"/>
    </location>
</feature>
<organism evidence="10 11">
    <name type="scientific">Natronosporangium hydrolyticum</name>
    <dbReference type="NCBI Taxonomy" id="2811111"/>
    <lineage>
        <taxon>Bacteria</taxon>
        <taxon>Bacillati</taxon>
        <taxon>Actinomycetota</taxon>
        <taxon>Actinomycetes</taxon>
        <taxon>Micromonosporales</taxon>
        <taxon>Micromonosporaceae</taxon>
        <taxon>Natronosporangium</taxon>
    </lineage>
</organism>
<gene>
    <name evidence="10" type="ORF">JQS43_20975</name>
</gene>
<feature type="transmembrane region" description="Helical" evidence="8">
    <location>
        <begin position="317"/>
        <end position="338"/>
    </location>
</feature>
<feature type="transmembrane region" description="Helical" evidence="8">
    <location>
        <begin position="80"/>
        <end position="99"/>
    </location>
</feature>
<dbReference type="Gene3D" id="1.20.1250.20">
    <property type="entry name" value="MFS general substrate transporter like domains"/>
    <property type="match status" value="1"/>
</dbReference>
<dbReference type="Gene3D" id="1.20.1720.10">
    <property type="entry name" value="Multidrug resistance protein D"/>
    <property type="match status" value="1"/>
</dbReference>
<dbReference type="Pfam" id="PF07690">
    <property type="entry name" value="MFS_1"/>
    <property type="match status" value="1"/>
</dbReference>
<feature type="transmembrane region" description="Helical" evidence="8">
    <location>
        <begin position="483"/>
        <end position="504"/>
    </location>
</feature>
<evidence type="ECO:0000256" key="4">
    <source>
        <dbReference type="ARBA" id="ARBA00022692"/>
    </source>
</evidence>
<proteinExistence type="predicted"/>
<keyword evidence="4 8" id="KW-0812">Transmembrane</keyword>
<dbReference type="NCBIfam" id="TIGR00711">
    <property type="entry name" value="efflux_EmrB"/>
    <property type="match status" value="1"/>
</dbReference>